<name>A0A084B6Z2_STACB</name>
<evidence type="ECO:0000313" key="2">
    <source>
        <dbReference type="EMBL" id="KEY73321.1"/>
    </source>
</evidence>
<sequence length="726" mass="79104">MEDPWDSPWTSNSPPKIDLPTPPPSAHFSLENHNHSQQQQRAPAIRSPWEEDDAWGGWNDAASGREGDAWTRRRSPSLRPSSGATSRQPSPSPWGSSTKIDHEPKQETSGDKINVGNRTKSKKPFDSVGSLGRELRQDEPPSRIPDDTTPDAQDATTAGVRQEPQTVPGEKRARSPELVAAQVADTINSPSEASIDIPKRQKSPSQASKVQVLVDHYDGIAKRNVSSASLTKPAVDEAQVREEDGVSAKVDPDPDDTPKLPINHWEAQNGAASALEETNDDAIPHGEEKAGDTSFEFEEPRAQSRRPLAQARMHFDIDMSKVDDLFPNTDADFPPPEPVPDVVIDDTFASISERKAWYRISRFGSIRRHNYGDDENYSTVAWNKSEVRNKAIRIVRRWMEEDSIAGRVVLGRRTGAVGAAMFNWDSKAPSVEIGELLARHSRDVSVSSKVTEASPTLPAFGWSQTPSTPTGIPPNRPHLAQHARTASANLAVSSQPIASPAKQRFSLQAPPVKPQTKWDAAPTTQTNGHAVENPPPTPVQDGSASQKADKTIIPPYEADEDDEWGDMVGSSAVEGEETQNDDVPDDVEDTTNPAGFIKHPVDSITMSRGSQEIIITEEHVQLNVDTQKPTTKATKLQEAILKGDGQDMVSAQDQAASPISPPLFESTQPTQTVGTYDLTSPQRALTIIPEAEAISQPANNEDQAENAPGLIAAIMKSMPDLSYMLR</sequence>
<dbReference type="Proteomes" id="UP000028045">
    <property type="component" value="Unassembled WGS sequence"/>
</dbReference>
<feature type="compositionally biased region" description="Basic and acidic residues" evidence="1">
    <location>
        <begin position="133"/>
        <end position="146"/>
    </location>
</feature>
<evidence type="ECO:0000313" key="3">
    <source>
        <dbReference type="Proteomes" id="UP000028045"/>
    </source>
</evidence>
<organism evidence="2 3">
    <name type="scientific">Stachybotrys chartarum (strain CBS 109288 / IBT 7711)</name>
    <name type="common">Toxic black mold</name>
    <name type="synonym">Stilbospora chartarum</name>
    <dbReference type="NCBI Taxonomy" id="1280523"/>
    <lineage>
        <taxon>Eukaryota</taxon>
        <taxon>Fungi</taxon>
        <taxon>Dikarya</taxon>
        <taxon>Ascomycota</taxon>
        <taxon>Pezizomycotina</taxon>
        <taxon>Sordariomycetes</taxon>
        <taxon>Hypocreomycetidae</taxon>
        <taxon>Hypocreales</taxon>
        <taxon>Stachybotryaceae</taxon>
        <taxon>Stachybotrys</taxon>
    </lineage>
</organism>
<reference evidence="2 3" key="1">
    <citation type="journal article" date="2014" name="BMC Genomics">
        <title>Comparative genome sequencing reveals chemotype-specific gene clusters in the toxigenic black mold Stachybotrys.</title>
        <authorList>
            <person name="Semeiks J."/>
            <person name="Borek D."/>
            <person name="Otwinowski Z."/>
            <person name="Grishin N.V."/>
        </authorList>
    </citation>
    <scope>NUCLEOTIDE SEQUENCE [LARGE SCALE GENOMIC DNA]</scope>
    <source>
        <strain evidence="3">CBS 109288 / IBT 7711</strain>
    </source>
</reference>
<dbReference type="HOGENOM" id="CLU_381382_0_0_1"/>
<feature type="region of interest" description="Disordered" evidence="1">
    <location>
        <begin position="1"/>
        <end position="209"/>
    </location>
</feature>
<feature type="compositionally biased region" description="Polar residues" evidence="1">
    <location>
        <begin position="83"/>
        <end position="98"/>
    </location>
</feature>
<feature type="region of interest" description="Disordered" evidence="1">
    <location>
        <begin position="285"/>
        <end position="306"/>
    </location>
</feature>
<proteinExistence type="predicted"/>
<dbReference type="OrthoDB" id="3941134at2759"/>
<protein>
    <submittedName>
        <fullName evidence="2">Uncharacterized protein</fullName>
    </submittedName>
</protein>
<feature type="region of interest" description="Disordered" evidence="1">
    <location>
        <begin position="228"/>
        <end position="259"/>
    </location>
</feature>
<dbReference type="EMBL" id="KL647853">
    <property type="protein sequence ID" value="KEY73321.1"/>
    <property type="molecule type" value="Genomic_DNA"/>
</dbReference>
<evidence type="ECO:0000256" key="1">
    <source>
        <dbReference type="SAM" id="MobiDB-lite"/>
    </source>
</evidence>
<feature type="compositionally biased region" description="Polar residues" evidence="1">
    <location>
        <begin position="484"/>
        <end position="497"/>
    </location>
</feature>
<gene>
    <name evidence="2" type="ORF">S7711_01437</name>
</gene>
<feature type="compositionally biased region" description="Basic and acidic residues" evidence="1">
    <location>
        <begin position="99"/>
        <end position="110"/>
    </location>
</feature>
<keyword evidence="3" id="KW-1185">Reference proteome</keyword>
<feature type="region of interest" description="Disordered" evidence="1">
    <location>
        <begin position="456"/>
        <end position="549"/>
    </location>
</feature>
<feature type="compositionally biased region" description="Basic and acidic residues" evidence="1">
    <location>
        <begin position="234"/>
        <end position="258"/>
    </location>
</feature>
<dbReference type="AlphaFoldDB" id="A0A084B6Z2"/>
<accession>A0A084B6Z2</accession>